<keyword evidence="1" id="KW-0812">Transmembrane</keyword>
<gene>
    <name evidence="2" type="ORF">SAMN06309945_2079</name>
</gene>
<feature type="transmembrane region" description="Helical" evidence="1">
    <location>
        <begin position="30"/>
        <end position="48"/>
    </location>
</feature>
<keyword evidence="1" id="KW-1133">Transmembrane helix</keyword>
<reference evidence="2 3" key="1">
    <citation type="submission" date="2017-02" db="EMBL/GenBank/DDBJ databases">
        <authorList>
            <person name="Peterson S.W."/>
        </authorList>
    </citation>
    <scope>NUCLEOTIDE SEQUENCE [LARGE SCALE GENOMIC DNA]</scope>
    <source>
        <strain evidence="2 3">VKM Ac-2059</strain>
    </source>
</reference>
<evidence type="ECO:0000256" key="1">
    <source>
        <dbReference type="SAM" id="Phobius"/>
    </source>
</evidence>
<name>A0A1T5KAW7_9MICO</name>
<feature type="transmembrane region" description="Helical" evidence="1">
    <location>
        <begin position="173"/>
        <end position="195"/>
    </location>
</feature>
<keyword evidence="3" id="KW-1185">Reference proteome</keyword>
<accession>A0A1T5KAW7</accession>
<dbReference type="NCBIfam" id="TIGR01167">
    <property type="entry name" value="LPXTG_anchor"/>
    <property type="match status" value="1"/>
</dbReference>
<organism evidence="2 3">
    <name type="scientific">Okibacterium fritillariae</name>
    <dbReference type="NCBI Taxonomy" id="123320"/>
    <lineage>
        <taxon>Bacteria</taxon>
        <taxon>Bacillati</taxon>
        <taxon>Actinomycetota</taxon>
        <taxon>Actinomycetes</taxon>
        <taxon>Micrococcales</taxon>
        <taxon>Microbacteriaceae</taxon>
        <taxon>Okibacterium</taxon>
    </lineage>
</organism>
<dbReference type="AlphaFoldDB" id="A0A1T5KAW7"/>
<evidence type="ECO:0000313" key="2">
    <source>
        <dbReference type="EMBL" id="SKC60816.1"/>
    </source>
</evidence>
<evidence type="ECO:0000313" key="3">
    <source>
        <dbReference type="Proteomes" id="UP000190857"/>
    </source>
</evidence>
<proteinExistence type="predicted"/>
<dbReference type="EMBL" id="FUZP01000002">
    <property type="protein sequence ID" value="SKC60816.1"/>
    <property type="molecule type" value="Genomic_DNA"/>
</dbReference>
<protein>
    <submittedName>
        <fullName evidence="2">LPXTG-motif cell wall anchor domain-containing protein</fullName>
    </submittedName>
</protein>
<dbReference type="Proteomes" id="UP000190857">
    <property type="component" value="Unassembled WGS sequence"/>
</dbReference>
<keyword evidence="1" id="KW-0472">Membrane</keyword>
<dbReference type="STRING" id="123320.SAMN06309945_2079"/>
<sequence length="203" mass="20031">MVETVYSGERGHTAPITIQFGGYIHMAKKIFAGLVLAVLAFFSVPAAANAAGYVPSTNISGDNTVVSGGTTIINFAPGSFAGSENVSITITGAGSVTVGAFKAETITATKQAAADGSLSISVKLPAGATGTYSLTATGVTSGNVGTYTITVVPADSANGSGALPDTGSSVSMLAVWAGAGALLLGAALIAVMTVVRRQRLAQD</sequence>